<keyword evidence="7" id="KW-1185">Reference proteome</keyword>
<comment type="similarity">
    <text evidence="1">Belongs to the TRAFAC class TrmE-Era-EngA-EngB-Septin-like GTPase superfamily. AIG1/Toc34/Toc159-like paraseptin GTPase family. IAN subfamily.</text>
</comment>
<evidence type="ECO:0000256" key="1">
    <source>
        <dbReference type="ARBA" id="ARBA00008535"/>
    </source>
</evidence>
<sequence length="185" mass="21209">MLLGKSGVGKSAAGNTADSNGDSATTDCEIQDTKIDRCHVVVTDTPGFFNTRLTMDEVISKIRECIHTTSGPHVFLVVVEIGNFNCDDQQMVEIIKNMLGEKVTKHMIFLFTHGENLRDKNIKQFVKSANKDLKNLLQMCNDRYHVFNDITIRYPLALELFRKIDQMMVEIGERCYKDYKNRRKK</sequence>
<protein>
    <submittedName>
        <fullName evidence="6">GIMA4 GTPase</fullName>
    </submittedName>
</protein>
<dbReference type="InterPro" id="IPR027417">
    <property type="entry name" value="P-loop_NTPase"/>
</dbReference>
<dbReference type="Pfam" id="PF04548">
    <property type="entry name" value="AIG1"/>
    <property type="match status" value="1"/>
</dbReference>
<dbReference type="InterPro" id="IPR006703">
    <property type="entry name" value="G_AIG1"/>
</dbReference>
<feature type="region of interest" description="Disordered" evidence="4">
    <location>
        <begin position="1"/>
        <end position="26"/>
    </location>
</feature>
<comment type="caution">
    <text evidence="6">The sequence shown here is derived from an EMBL/GenBank/DDBJ whole genome shotgun (WGS) entry which is preliminary data.</text>
</comment>
<organism evidence="6 7">
    <name type="scientific">Polypterus senegalus</name>
    <name type="common">Senegal bichir</name>
    <dbReference type="NCBI Taxonomy" id="55291"/>
    <lineage>
        <taxon>Eukaryota</taxon>
        <taxon>Metazoa</taxon>
        <taxon>Chordata</taxon>
        <taxon>Craniata</taxon>
        <taxon>Vertebrata</taxon>
        <taxon>Euteleostomi</taxon>
        <taxon>Actinopterygii</taxon>
        <taxon>Polypteriformes</taxon>
        <taxon>Polypteridae</taxon>
        <taxon>Polypterus</taxon>
    </lineage>
</organism>
<proteinExistence type="inferred from homology"/>
<name>A0ABS2Z503_POLSE</name>
<dbReference type="InterPro" id="IPR045058">
    <property type="entry name" value="GIMA/IAN/Toc"/>
</dbReference>
<accession>A0ABS2Z503</accession>
<keyword evidence="3" id="KW-0342">GTP-binding</keyword>
<reference evidence="6" key="1">
    <citation type="journal article" date="2021" name="Cell">
        <title>Tracing the genetic footprints of vertebrate landing in non-teleost ray-finned fishes.</title>
        <authorList>
            <person name="Bi X."/>
            <person name="Wang K."/>
            <person name="Yang L."/>
            <person name="Pan H."/>
            <person name="Jiang H."/>
            <person name="Wei Q."/>
            <person name="Fang M."/>
            <person name="Yu H."/>
            <person name="Zhu C."/>
            <person name="Cai Y."/>
            <person name="He Y."/>
            <person name="Gan X."/>
            <person name="Zeng H."/>
            <person name="Yu D."/>
            <person name="Zhu Y."/>
            <person name="Jiang H."/>
            <person name="Qiu Q."/>
            <person name="Yang H."/>
            <person name="Zhang Y.E."/>
            <person name="Wang W."/>
            <person name="Zhu M."/>
            <person name="He S."/>
            <person name="Zhang G."/>
        </authorList>
    </citation>
    <scope>NUCLEOTIDE SEQUENCE</scope>
    <source>
        <strain evidence="6">Bchr_001</strain>
    </source>
</reference>
<keyword evidence="2" id="KW-0547">Nucleotide-binding</keyword>
<dbReference type="PROSITE" id="PS51720">
    <property type="entry name" value="G_AIG1"/>
    <property type="match status" value="1"/>
</dbReference>
<dbReference type="SUPFAM" id="SSF52540">
    <property type="entry name" value="P-loop containing nucleoside triphosphate hydrolases"/>
    <property type="match status" value="1"/>
</dbReference>
<feature type="domain" description="AIG1-type G" evidence="5">
    <location>
        <begin position="1"/>
        <end position="185"/>
    </location>
</feature>
<evidence type="ECO:0000256" key="2">
    <source>
        <dbReference type="ARBA" id="ARBA00022741"/>
    </source>
</evidence>
<feature type="non-terminal residue" evidence="6">
    <location>
        <position position="185"/>
    </location>
</feature>
<evidence type="ECO:0000259" key="5">
    <source>
        <dbReference type="PROSITE" id="PS51720"/>
    </source>
</evidence>
<evidence type="ECO:0000313" key="7">
    <source>
        <dbReference type="Proteomes" id="UP001166052"/>
    </source>
</evidence>
<feature type="non-terminal residue" evidence="6">
    <location>
        <position position="1"/>
    </location>
</feature>
<feature type="compositionally biased region" description="Polar residues" evidence="4">
    <location>
        <begin position="13"/>
        <end position="26"/>
    </location>
</feature>
<dbReference type="PANTHER" id="PTHR10903:SF170">
    <property type="entry name" value="GTPASE IMAP FAMILY MEMBER 7"/>
    <property type="match status" value="1"/>
</dbReference>
<gene>
    <name evidence="6" type="primary">Gimap4_5</name>
    <name evidence="6" type="ORF">GTO92_0005328</name>
</gene>
<evidence type="ECO:0000313" key="6">
    <source>
        <dbReference type="EMBL" id="MBN3293539.1"/>
    </source>
</evidence>
<evidence type="ECO:0000256" key="4">
    <source>
        <dbReference type="SAM" id="MobiDB-lite"/>
    </source>
</evidence>
<dbReference type="Proteomes" id="UP001166052">
    <property type="component" value="Unassembled WGS sequence"/>
</dbReference>
<evidence type="ECO:0000256" key="3">
    <source>
        <dbReference type="ARBA" id="ARBA00023134"/>
    </source>
</evidence>
<dbReference type="PANTHER" id="PTHR10903">
    <property type="entry name" value="GTPASE, IMAP FAMILY MEMBER-RELATED"/>
    <property type="match status" value="1"/>
</dbReference>
<dbReference type="EMBL" id="JAAWVN010022191">
    <property type="protein sequence ID" value="MBN3293539.1"/>
    <property type="molecule type" value="Genomic_DNA"/>
</dbReference>
<dbReference type="Gene3D" id="3.40.50.300">
    <property type="entry name" value="P-loop containing nucleotide triphosphate hydrolases"/>
    <property type="match status" value="1"/>
</dbReference>